<keyword evidence="3 5" id="KW-0067">ATP-binding</keyword>
<dbReference type="GO" id="GO:0005304">
    <property type="term" value="F:L-valine transmembrane transporter activity"/>
    <property type="evidence" value="ECO:0007669"/>
    <property type="project" value="TreeGrafter"/>
</dbReference>
<reference evidence="5 6" key="1">
    <citation type="submission" date="2019-12" db="EMBL/GenBank/DDBJ databases">
        <title>Rhizobium genotypes associated with high levels of biological nitrogen fixation by grain legumes in a temperate-maritime cropping system.</title>
        <authorList>
            <person name="Maluk M."/>
            <person name="Francesc Ferrando Molina F."/>
            <person name="Lopez Del Egido L."/>
            <person name="Lafos M."/>
            <person name="Langarica-Fuentes A."/>
            <person name="Gebre Yohannes G."/>
            <person name="Young M.W."/>
            <person name="Martin P."/>
            <person name="Gantlett R."/>
            <person name="Kenicer G."/>
            <person name="Hawes C."/>
            <person name="Begg G.S."/>
            <person name="Quilliam R.S."/>
            <person name="Squire G.R."/>
            <person name="Poole P.S."/>
            <person name="Young P.W."/>
            <person name="Iannetta P.M."/>
            <person name="James E.K."/>
        </authorList>
    </citation>
    <scope>NUCLEOTIDE SEQUENCE [LARGE SCALE GENOMIC DNA]</scope>
    <source>
        <strain evidence="5 6">JHI1118</strain>
    </source>
</reference>
<dbReference type="Pfam" id="PF00005">
    <property type="entry name" value="ABC_tran"/>
    <property type="match status" value="1"/>
</dbReference>
<dbReference type="GO" id="GO:1903806">
    <property type="term" value="P:L-isoleucine import across plasma membrane"/>
    <property type="evidence" value="ECO:0007669"/>
    <property type="project" value="TreeGrafter"/>
</dbReference>
<keyword evidence="1" id="KW-0813">Transport</keyword>
<evidence type="ECO:0000313" key="5">
    <source>
        <dbReference type="EMBL" id="NEI74552.1"/>
    </source>
</evidence>
<dbReference type="InterPro" id="IPR003439">
    <property type="entry name" value="ABC_transporter-like_ATP-bd"/>
</dbReference>
<accession>A0A6L9UJK2</accession>
<dbReference type="PANTHER" id="PTHR45772:SF7">
    <property type="entry name" value="AMINO ACID ABC TRANSPORTER ATP-BINDING PROTEIN"/>
    <property type="match status" value="1"/>
</dbReference>
<gene>
    <name evidence="5" type="ORF">GR212_33955</name>
</gene>
<dbReference type="EMBL" id="WUEY01000033">
    <property type="protein sequence ID" value="NEI74552.1"/>
    <property type="molecule type" value="Genomic_DNA"/>
</dbReference>
<evidence type="ECO:0000256" key="2">
    <source>
        <dbReference type="ARBA" id="ARBA00022741"/>
    </source>
</evidence>
<name>A0A6L9UJK2_9HYPH</name>
<dbReference type="GO" id="GO:0042941">
    <property type="term" value="P:D-alanine transmembrane transport"/>
    <property type="evidence" value="ECO:0007669"/>
    <property type="project" value="TreeGrafter"/>
</dbReference>
<dbReference type="GO" id="GO:1903805">
    <property type="term" value="P:L-valine import across plasma membrane"/>
    <property type="evidence" value="ECO:0007669"/>
    <property type="project" value="TreeGrafter"/>
</dbReference>
<dbReference type="CDD" id="cd03219">
    <property type="entry name" value="ABC_Mj1267_LivG_branched"/>
    <property type="match status" value="1"/>
</dbReference>
<evidence type="ECO:0000256" key="3">
    <source>
        <dbReference type="ARBA" id="ARBA00022840"/>
    </source>
</evidence>
<proteinExistence type="predicted"/>
<dbReference type="InterPro" id="IPR027417">
    <property type="entry name" value="P-loop_NTPase"/>
</dbReference>
<evidence type="ECO:0000313" key="6">
    <source>
        <dbReference type="Proteomes" id="UP000483035"/>
    </source>
</evidence>
<keyword evidence="2" id="KW-0547">Nucleotide-binding</keyword>
<evidence type="ECO:0000256" key="1">
    <source>
        <dbReference type="ARBA" id="ARBA00022448"/>
    </source>
</evidence>
<dbReference type="GO" id="GO:0015188">
    <property type="term" value="F:L-isoleucine transmembrane transporter activity"/>
    <property type="evidence" value="ECO:0007669"/>
    <property type="project" value="TreeGrafter"/>
</dbReference>
<dbReference type="InterPro" id="IPR051120">
    <property type="entry name" value="ABC_AA/LPS_Transport"/>
</dbReference>
<dbReference type="InterPro" id="IPR032823">
    <property type="entry name" value="BCA_ABC_TP_C"/>
</dbReference>
<comment type="caution">
    <text evidence="5">The sequence shown here is derived from an EMBL/GenBank/DDBJ whole genome shotgun (WGS) entry which is preliminary data.</text>
</comment>
<dbReference type="Gene3D" id="3.40.50.300">
    <property type="entry name" value="P-loop containing nucleotide triphosphate hydrolases"/>
    <property type="match status" value="1"/>
</dbReference>
<feature type="domain" description="ABC transporter" evidence="4">
    <location>
        <begin position="11"/>
        <end position="252"/>
    </location>
</feature>
<dbReference type="GO" id="GO:0015192">
    <property type="term" value="F:L-phenylalanine transmembrane transporter activity"/>
    <property type="evidence" value="ECO:0007669"/>
    <property type="project" value="TreeGrafter"/>
</dbReference>
<protein>
    <submittedName>
        <fullName evidence="5">ATP-binding cassette domain-containing protein</fullName>
    </submittedName>
</protein>
<organism evidence="5 6">
    <name type="scientific">Rhizobium lusitanum</name>
    <dbReference type="NCBI Taxonomy" id="293958"/>
    <lineage>
        <taxon>Bacteria</taxon>
        <taxon>Pseudomonadati</taxon>
        <taxon>Pseudomonadota</taxon>
        <taxon>Alphaproteobacteria</taxon>
        <taxon>Hyphomicrobiales</taxon>
        <taxon>Rhizobiaceae</taxon>
        <taxon>Rhizobium/Agrobacterium group</taxon>
        <taxon>Rhizobium</taxon>
    </lineage>
</organism>
<dbReference type="PANTHER" id="PTHR45772">
    <property type="entry name" value="CONSERVED COMPONENT OF ABC TRANSPORTER FOR NATURAL AMINO ACIDS-RELATED"/>
    <property type="match status" value="1"/>
</dbReference>
<dbReference type="PROSITE" id="PS50893">
    <property type="entry name" value="ABC_TRANSPORTER_2"/>
    <property type="match status" value="1"/>
</dbReference>
<dbReference type="GO" id="GO:0016887">
    <property type="term" value="F:ATP hydrolysis activity"/>
    <property type="evidence" value="ECO:0007669"/>
    <property type="project" value="InterPro"/>
</dbReference>
<sequence length="255" mass="27868">MTTKSAADPVLVVRGVAKSFGPIAVLDEINMSLAAGERRAVIGPNGAGKSTLFNLVSGRFAVTKGSILLNNKRIDGTAPHRLNRMGLSRSFQITQIFKGLSLYDNIYLAVMSRHKRRWAISRFGPVWKMIHQETEQLLDLAQLTPLARKQAGTLAYSEQRALEICMTVATGPSIILLDEPTAGMSRSETSNMVAFIDRMTKNCTLMMVEHDMDVVFGLADTISVLANGRILATGTPEAIRNNQQVQDAYLNGSTE</sequence>
<dbReference type="SUPFAM" id="SSF52540">
    <property type="entry name" value="P-loop containing nucleoside triphosphate hydrolases"/>
    <property type="match status" value="1"/>
</dbReference>
<dbReference type="GO" id="GO:0015808">
    <property type="term" value="P:L-alanine transport"/>
    <property type="evidence" value="ECO:0007669"/>
    <property type="project" value="TreeGrafter"/>
</dbReference>
<dbReference type="InterPro" id="IPR003593">
    <property type="entry name" value="AAA+_ATPase"/>
</dbReference>
<dbReference type="Pfam" id="PF12399">
    <property type="entry name" value="BCA_ABC_TP_C"/>
    <property type="match status" value="1"/>
</dbReference>
<dbReference type="GO" id="GO:0005886">
    <property type="term" value="C:plasma membrane"/>
    <property type="evidence" value="ECO:0007669"/>
    <property type="project" value="TreeGrafter"/>
</dbReference>
<evidence type="ECO:0000259" key="4">
    <source>
        <dbReference type="PROSITE" id="PS50893"/>
    </source>
</evidence>
<dbReference type="AlphaFoldDB" id="A0A6L9UJK2"/>
<dbReference type="GO" id="GO:0005524">
    <property type="term" value="F:ATP binding"/>
    <property type="evidence" value="ECO:0007669"/>
    <property type="project" value="UniProtKB-KW"/>
</dbReference>
<dbReference type="SMART" id="SM00382">
    <property type="entry name" value="AAA"/>
    <property type="match status" value="1"/>
</dbReference>
<dbReference type="Proteomes" id="UP000483035">
    <property type="component" value="Unassembled WGS sequence"/>
</dbReference>